<organism evidence="4 5">
    <name type="scientific">Ktedonosporobacter rubrisoli</name>
    <dbReference type="NCBI Taxonomy" id="2509675"/>
    <lineage>
        <taxon>Bacteria</taxon>
        <taxon>Bacillati</taxon>
        <taxon>Chloroflexota</taxon>
        <taxon>Ktedonobacteria</taxon>
        <taxon>Ktedonobacterales</taxon>
        <taxon>Ktedonosporobacteraceae</taxon>
        <taxon>Ktedonosporobacter</taxon>
    </lineage>
</organism>
<accession>A0A4P6JWA0</accession>
<feature type="compositionally biased region" description="Low complexity" evidence="1">
    <location>
        <begin position="407"/>
        <end position="444"/>
    </location>
</feature>
<feature type="domain" description="Baseplate protein J-like barrel" evidence="3">
    <location>
        <begin position="541"/>
        <end position="627"/>
    </location>
</feature>
<evidence type="ECO:0000313" key="4">
    <source>
        <dbReference type="EMBL" id="QBD79949.1"/>
    </source>
</evidence>
<dbReference type="EMBL" id="CP035758">
    <property type="protein sequence ID" value="QBD79949.1"/>
    <property type="molecule type" value="Genomic_DNA"/>
</dbReference>
<gene>
    <name evidence="4" type="ORF">EPA93_29790</name>
</gene>
<keyword evidence="2" id="KW-0472">Membrane</keyword>
<feature type="region of interest" description="Disordered" evidence="1">
    <location>
        <begin position="331"/>
        <end position="445"/>
    </location>
</feature>
<feature type="transmembrane region" description="Helical" evidence="2">
    <location>
        <begin position="453"/>
        <end position="474"/>
    </location>
</feature>
<dbReference type="AlphaFoldDB" id="A0A4P6JWA0"/>
<sequence>MSDEQTIYISPEDDLTNVRERLEGIPSRHITLVIPTQTQLRSHVAWKLLHARAREMGKEIVIVSSDPHIRSVAQAVKFRVAHSLESSPTSRSRPAGRSGRSGTGRARGAGSSPSRPVNRGPGSTRSSARPRSVNREQQWYSPTIEESRQEPKSEIPHSDEMVTGGLEHSAFDEPAFKSYNPAYDFRIETTPPIRPLSPEQIDEEPDLLLEDFNRAQDIRQAALQGSKPGVEEINSQPERQEEQQSAHKSPSPFEITDDPFAFMEDRQPPPKGNEQRGAVSLEEGDTGVFPVQHVSELPTEVSDGEIEDQGDQGDFVIDPKKPLAARAWVEPSIEEAEEEPDILPPQRTFGVRSRRSRTGGLPYQPRQDLESEDDLPPVGGSSSAIPGPPLTAQPPAASPERTRERAAQAPAARGRPPALSRPAPRQSRPLSGASRAGASRASRANARRRSNSGYIFVLVCIFVILLIGVLAYFLPSAQVSVALAARVYAHDVSLNVVPSTQQNAGPGTVPAETLSKDFTANGQAKATGSTKIGTASASGNVTFTNNGSNPVEIPTGVVVSTTGANAISFVTTADAVVPPSASNVGNTIQIPVQAQKQGDAGNVVAGSITTLADESLNMIAKVNNVTTADLKLKVTNASAMQGGGVGNATTVTAKDLDEAKKMLRSQVQDAIQAWTKQQQNAGDVQVNLTETDTLVNAPADGQVVNDGSFPIQLKASINLLVVRKDALQRASMAQLNSDMQQDKNFAGFMLINDAQHPVVIKQDKIKITGEANALKLAFPASGTAAQNISKKQVQDLIAGKSIKDARTILSGTPGVQGADIQVSPGFVSWVPFWTEHIDVKFVAGSGPVTK</sequence>
<evidence type="ECO:0000256" key="2">
    <source>
        <dbReference type="SAM" id="Phobius"/>
    </source>
</evidence>
<dbReference type="Pfam" id="PF04865">
    <property type="entry name" value="Baseplate_J"/>
    <property type="match status" value="1"/>
</dbReference>
<keyword evidence="2" id="KW-0812">Transmembrane</keyword>
<feature type="compositionally biased region" description="Low complexity" evidence="1">
    <location>
        <begin position="86"/>
        <end position="98"/>
    </location>
</feature>
<reference evidence="4 5" key="1">
    <citation type="submission" date="2019-01" db="EMBL/GenBank/DDBJ databases">
        <title>Ktedonosporobacter rubrisoli SCAWS-G2.</title>
        <authorList>
            <person name="Huang Y."/>
            <person name="Yan B."/>
        </authorList>
    </citation>
    <scope>NUCLEOTIDE SEQUENCE [LARGE SCALE GENOMIC DNA]</scope>
    <source>
        <strain evidence="4 5">SCAWS-G2</strain>
    </source>
</reference>
<dbReference type="InterPro" id="IPR006949">
    <property type="entry name" value="Barrel_Baseplate_J-like"/>
</dbReference>
<protein>
    <recommendedName>
        <fullName evidence="3">Baseplate protein J-like barrel domain-containing protein</fullName>
    </recommendedName>
</protein>
<keyword evidence="5" id="KW-1185">Reference proteome</keyword>
<feature type="compositionally biased region" description="Polar residues" evidence="1">
    <location>
        <begin position="121"/>
        <end position="141"/>
    </location>
</feature>
<feature type="compositionally biased region" description="Acidic residues" evidence="1">
    <location>
        <begin position="302"/>
        <end position="311"/>
    </location>
</feature>
<dbReference type="Proteomes" id="UP000290365">
    <property type="component" value="Chromosome"/>
</dbReference>
<dbReference type="KEGG" id="kbs:EPA93_29790"/>
<evidence type="ECO:0000313" key="5">
    <source>
        <dbReference type="Proteomes" id="UP000290365"/>
    </source>
</evidence>
<keyword evidence="2" id="KW-1133">Transmembrane helix</keyword>
<evidence type="ECO:0000256" key="1">
    <source>
        <dbReference type="SAM" id="MobiDB-lite"/>
    </source>
</evidence>
<feature type="compositionally biased region" description="Acidic residues" evidence="1">
    <location>
        <begin position="200"/>
        <end position="209"/>
    </location>
</feature>
<evidence type="ECO:0000259" key="3">
    <source>
        <dbReference type="Pfam" id="PF04865"/>
    </source>
</evidence>
<proteinExistence type="predicted"/>
<dbReference type="RefSeq" id="WP_129891015.1">
    <property type="nucleotide sequence ID" value="NZ_CP035758.1"/>
</dbReference>
<name>A0A4P6JWA0_KTERU</name>
<feature type="compositionally biased region" description="Acidic residues" evidence="1">
    <location>
        <begin position="332"/>
        <end position="341"/>
    </location>
</feature>
<feature type="region of interest" description="Disordered" evidence="1">
    <location>
        <begin position="190"/>
        <end position="319"/>
    </location>
</feature>
<dbReference type="OrthoDB" id="137507at2"/>
<feature type="region of interest" description="Disordered" evidence="1">
    <location>
        <begin position="82"/>
        <end position="160"/>
    </location>
</feature>
<feature type="compositionally biased region" description="Basic and acidic residues" evidence="1">
    <location>
        <begin position="145"/>
        <end position="160"/>
    </location>
</feature>